<keyword evidence="3" id="KW-0804">Transcription</keyword>
<evidence type="ECO:0000313" key="7">
    <source>
        <dbReference type="Proteomes" id="UP000257080"/>
    </source>
</evidence>
<dbReference type="InterPro" id="IPR000524">
    <property type="entry name" value="Tscrpt_reg_HTH_GntR"/>
</dbReference>
<dbReference type="Pfam" id="PF00392">
    <property type="entry name" value="GntR"/>
    <property type="match status" value="1"/>
</dbReference>
<evidence type="ECO:0000256" key="4">
    <source>
        <dbReference type="SAM" id="MobiDB-lite"/>
    </source>
</evidence>
<evidence type="ECO:0000256" key="1">
    <source>
        <dbReference type="ARBA" id="ARBA00023015"/>
    </source>
</evidence>
<dbReference type="InterPro" id="IPR008920">
    <property type="entry name" value="TF_FadR/GntR_C"/>
</dbReference>
<feature type="domain" description="HTH gntR-type" evidence="5">
    <location>
        <begin position="4"/>
        <end position="70"/>
    </location>
</feature>
<proteinExistence type="predicted"/>
<dbReference type="RefSeq" id="WP_216363619.1">
    <property type="nucleotide sequence ID" value="NZ_NBXC01000012.1"/>
</dbReference>
<dbReference type="AlphaFoldDB" id="A0A3E0WCJ0"/>
<dbReference type="GO" id="GO:0003677">
    <property type="term" value="F:DNA binding"/>
    <property type="evidence" value="ECO:0007669"/>
    <property type="project" value="UniProtKB-KW"/>
</dbReference>
<reference evidence="6 7" key="1">
    <citation type="submission" date="2017-04" db="EMBL/GenBank/DDBJ databases">
        <title>Comparative genome analysis of Subtercola boreus.</title>
        <authorList>
            <person name="Cho Y.-J."/>
            <person name="Cho A."/>
            <person name="Kim O.-S."/>
            <person name="Lee J.-I."/>
        </authorList>
    </citation>
    <scope>NUCLEOTIDE SEQUENCE [LARGE SCALE GENOMIC DNA]</scope>
    <source>
        <strain evidence="6 7">P28004</strain>
    </source>
</reference>
<keyword evidence="1" id="KW-0805">Transcription regulation</keyword>
<dbReference type="GO" id="GO:0003700">
    <property type="term" value="F:DNA-binding transcription factor activity"/>
    <property type="evidence" value="ECO:0007669"/>
    <property type="project" value="InterPro"/>
</dbReference>
<dbReference type="Pfam" id="PF07729">
    <property type="entry name" value="FCD"/>
    <property type="match status" value="1"/>
</dbReference>
<protein>
    <recommendedName>
        <fullName evidence="5">HTH gntR-type domain-containing protein</fullName>
    </recommendedName>
</protein>
<sequence>MAEMSQTAHIYEELRQGILSLAMRPGSRLTERGLEAELAASRTPVRAALMRLESEGLVRRDGRGWIVAPLDLDEVGSLMEFREAVEVAATRLAAERASNSDLEALGELMRAFDPQGSQEAGHRGGTDFHVELVRLSENPFMVASIETSMMRLSRTRWLEVRTEQSRALALAEHQGIVDALRSRDADRAAGLAATHIRNTRQRLVRAVDEQRTLTLRALGFEVLGRPNEVRLGTSSYQPSVPGAPLNGPTTREVIQPP</sequence>
<evidence type="ECO:0000313" key="6">
    <source>
        <dbReference type="EMBL" id="RFA28117.1"/>
    </source>
</evidence>
<dbReference type="Gene3D" id="1.20.120.530">
    <property type="entry name" value="GntR ligand-binding domain-like"/>
    <property type="match status" value="1"/>
</dbReference>
<dbReference type="SMART" id="SM00895">
    <property type="entry name" value="FCD"/>
    <property type="match status" value="1"/>
</dbReference>
<dbReference type="SUPFAM" id="SSF48008">
    <property type="entry name" value="GntR ligand-binding domain-like"/>
    <property type="match status" value="1"/>
</dbReference>
<evidence type="ECO:0000259" key="5">
    <source>
        <dbReference type="PROSITE" id="PS50949"/>
    </source>
</evidence>
<dbReference type="InterPro" id="IPR011711">
    <property type="entry name" value="GntR_C"/>
</dbReference>
<dbReference type="InterPro" id="IPR036390">
    <property type="entry name" value="WH_DNA-bd_sf"/>
</dbReference>
<keyword evidence="2" id="KW-0238">DNA-binding</keyword>
<dbReference type="SMART" id="SM00345">
    <property type="entry name" value="HTH_GNTR"/>
    <property type="match status" value="1"/>
</dbReference>
<gene>
    <name evidence="6" type="ORF">B7R25_05210</name>
</gene>
<feature type="region of interest" description="Disordered" evidence="4">
    <location>
        <begin position="231"/>
        <end position="257"/>
    </location>
</feature>
<organism evidence="6 7">
    <name type="scientific">Subtercola boreus</name>
    <dbReference type="NCBI Taxonomy" id="120213"/>
    <lineage>
        <taxon>Bacteria</taxon>
        <taxon>Bacillati</taxon>
        <taxon>Actinomycetota</taxon>
        <taxon>Actinomycetes</taxon>
        <taxon>Micrococcales</taxon>
        <taxon>Microbacteriaceae</taxon>
        <taxon>Subtercola</taxon>
    </lineage>
</organism>
<dbReference type="PANTHER" id="PTHR43537">
    <property type="entry name" value="TRANSCRIPTIONAL REGULATOR, GNTR FAMILY"/>
    <property type="match status" value="1"/>
</dbReference>
<dbReference type="EMBL" id="NBXE01000017">
    <property type="protein sequence ID" value="RFA28117.1"/>
    <property type="molecule type" value="Genomic_DNA"/>
</dbReference>
<dbReference type="CDD" id="cd07377">
    <property type="entry name" value="WHTH_GntR"/>
    <property type="match status" value="1"/>
</dbReference>
<dbReference type="InterPro" id="IPR036388">
    <property type="entry name" value="WH-like_DNA-bd_sf"/>
</dbReference>
<dbReference type="PROSITE" id="PS50949">
    <property type="entry name" value="HTH_GNTR"/>
    <property type="match status" value="1"/>
</dbReference>
<comment type="caution">
    <text evidence="6">The sequence shown here is derived from an EMBL/GenBank/DDBJ whole genome shotgun (WGS) entry which is preliminary data.</text>
</comment>
<name>A0A3E0WCJ0_9MICO</name>
<evidence type="ECO:0000256" key="3">
    <source>
        <dbReference type="ARBA" id="ARBA00023163"/>
    </source>
</evidence>
<dbReference type="SUPFAM" id="SSF46785">
    <property type="entry name" value="Winged helix' DNA-binding domain"/>
    <property type="match status" value="1"/>
</dbReference>
<dbReference type="Gene3D" id="1.10.10.10">
    <property type="entry name" value="Winged helix-like DNA-binding domain superfamily/Winged helix DNA-binding domain"/>
    <property type="match status" value="1"/>
</dbReference>
<dbReference type="PANTHER" id="PTHR43537:SF5">
    <property type="entry name" value="UXU OPERON TRANSCRIPTIONAL REGULATOR"/>
    <property type="match status" value="1"/>
</dbReference>
<dbReference type="Proteomes" id="UP000257080">
    <property type="component" value="Unassembled WGS sequence"/>
</dbReference>
<evidence type="ECO:0000256" key="2">
    <source>
        <dbReference type="ARBA" id="ARBA00023125"/>
    </source>
</evidence>
<accession>A0A3E0WCJ0</accession>